<dbReference type="FunFam" id="3.40.50.1820:FF:000191">
    <property type="entry name" value="LIPaSe related"/>
    <property type="match status" value="1"/>
</dbReference>
<name>A0A914C0X2_9BILA</name>
<feature type="chain" id="PRO_5037158286" evidence="1">
    <location>
        <begin position="20"/>
        <end position="329"/>
    </location>
</feature>
<accession>A0A914C0X2</accession>
<reference evidence="3" key="1">
    <citation type="submission" date="2022-11" db="UniProtKB">
        <authorList>
            <consortium name="WormBaseParasite"/>
        </authorList>
    </citation>
    <scope>IDENTIFICATION</scope>
</reference>
<evidence type="ECO:0000313" key="3">
    <source>
        <dbReference type="WBParaSite" id="ACRNAN_Path_146.g514.t1"/>
    </source>
</evidence>
<dbReference type="WBParaSite" id="ACRNAN_Path_146.g514.t1">
    <property type="protein sequence ID" value="ACRNAN_Path_146.g514.t1"/>
    <property type="gene ID" value="ACRNAN_Path_146.g514"/>
</dbReference>
<feature type="signal peptide" evidence="1">
    <location>
        <begin position="1"/>
        <end position="19"/>
    </location>
</feature>
<evidence type="ECO:0000313" key="2">
    <source>
        <dbReference type="Proteomes" id="UP000887540"/>
    </source>
</evidence>
<keyword evidence="2" id="KW-1185">Reference proteome</keyword>
<dbReference type="Pfam" id="PF01674">
    <property type="entry name" value="Lipase_2"/>
    <property type="match status" value="1"/>
</dbReference>
<sequence>MLFNLFVQLLVWCCMLSEALIQGPFTDDFTEWLQSAGYDGYDFPSLHLGINSSFGGRAVAHEKIINRPIVFIHGNSDGALDHGTEYSSGWSESIRYFLQGGYNPSSLYAITWGDRNLKNSFARTHSCATLLRLRRFLEAVLRYTGHPEIDIVAHSMGVTLARRIIKGGSVSDDVEECDLGEPMNHKIVTFVGIAGANYGLCLCSTEIAQVAPACGLKTGFWSGENCEDSEAAACATSLEEPSCGLKYGEFLMRLNEDSSKEAKFIASFYSLGDEVVGSNNMVWGRNTSVIPQSDESYVFASLRHHELKSKTLKQQFEVITGGKKTSDNF</sequence>
<dbReference type="GO" id="GO:0016042">
    <property type="term" value="P:lipid catabolic process"/>
    <property type="evidence" value="ECO:0007669"/>
    <property type="project" value="InterPro"/>
</dbReference>
<protein>
    <submittedName>
        <fullName evidence="3">Lipase</fullName>
    </submittedName>
</protein>
<dbReference type="GO" id="GO:0016298">
    <property type="term" value="F:lipase activity"/>
    <property type="evidence" value="ECO:0007669"/>
    <property type="project" value="TreeGrafter"/>
</dbReference>
<proteinExistence type="predicted"/>
<evidence type="ECO:0000256" key="1">
    <source>
        <dbReference type="SAM" id="SignalP"/>
    </source>
</evidence>
<dbReference type="InterPro" id="IPR029058">
    <property type="entry name" value="AB_hydrolase_fold"/>
</dbReference>
<dbReference type="Gene3D" id="3.40.50.1820">
    <property type="entry name" value="alpha/beta hydrolase"/>
    <property type="match status" value="1"/>
</dbReference>
<dbReference type="AlphaFoldDB" id="A0A914C0X2"/>
<dbReference type="PANTHER" id="PTHR32015:SF1">
    <property type="entry name" value="LIPASE"/>
    <property type="match status" value="1"/>
</dbReference>
<dbReference type="PANTHER" id="PTHR32015">
    <property type="entry name" value="FASTING INDUCED LIPASE"/>
    <property type="match status" value="1"/>
</dbReference>
<organism evidence="2 3">
    <name type="scientific">Acrobeloides nanus</name>
    <dbReference type="NCBI Taxonomy" id="290746"/>
    <lineage>
        <taxon>Eukaryota</taxon>
        <taxon>Metazoa</taxon>
        <taxon>Ecdysozoa</taxon>
        <taxon>Nematoda</taxon>
        <taxon>Chromadorea</taxon>
        <taxon>Rhabditida</taxon>
        <taxon>Tylenchina</taxon>
        <taxon>Cephalobomorpha</taxon>
        <taxon>Cephaloboidea</taxon>
        <taxon>Cephalobidae</taxon>
        <taxon>Acrobeloides</taxon>
    </lineage>
</organism>
<dbReference type="SUPFAM" id="SSF53474">
    <property type="entry name" value="alpha/beta-Hydrolases"/>
    <property type="match status" value="1"/>
</dbReference>
<keyword evidence="1" id="KW-0732">Signal</keyword>
<dbReference type="InterPro" id="IPR002918">
    <property type="entry name" value="Lipase_EstA/Esterase_EstB"/>
</dbReference>
<dbReference type="Proteomes" id="UP000887540">
    <property type="component" value="Unplaced"/>
</dbReference>